<feature type="compositionally biased region" description="Polar residues" evidence="1">
    <location>
        <begin position="63"/>
        <end position="76"/>
    </location>
</feature>
<comment type="caution">
    <text evidence="2">The sequence shown here is derived from an EMBL/GenBank/DDBJ whole genome shotgun (WGS) entry which is preliminary data.</text>
</comment>
<organism evidence="2 3">
    <name type="scientific">Sphaerosporella brunnea</name>
    <dbReference type="NCBI Taxonomy" id="1250544"/>
    <lineage>
        <taxon>Eukaryota</taxon>
        <taxon>Fungi</taxon>
        <taxon>Dikarya</taxon>
        <taxon>Ascomycota</taxon>
        <taxon>Pezizomycotina</taxon>
        <taxon>Pezizomycetes</taxon>
        <taxon>Pezizales</taxon>
        <taxon>Pyronemataceae</taxon>
        <taxon>Sphaerosporella</taxon>
    </lineage>
</organism>
<dbReference type="Proteomes" id="UP000326924">
    <property type="component" value="Unassembled WGS sequence"/>
</dbReference>
<gene>
    <name evidence="2" type="ORF">FN846DRAFT_59914</name>
</gene>
<evidence type="ECO:0000313" key="3">
    <source>
        <dbReference type="Proteomes" id="UP000326924"/>
    </source>
</evidence>
<evidence type="ECO:0000256" key="1">
    <source>
        <dbReference type="SAM" id="MobiDB-lite"/>
    </source>
</evidence>
<sequence>MLRPAQALCCSTTPSIVSLRRQLWAWFAVGRCSARLLLLPVAFAVVTSISGFKRASVHVAQRTPVTQDQPSQTTSRLPHPFPAKQPFPPTNPIRSNLPPFNLTSATARSAAGHDTRYIETPTAPQHPRTPESCILPIPQSRKGAAAYLRPIHLRSNDFYRAHTTTHTYITPDKFVQARTPAGCSFGVRSHRVPFLGHISCSRTRSLRATLRYVATRREKGRAEGRETNRKSASRAIGFSGSRISRTENFGHHCPRRGEKKSHLDRVATQHYPSLLSFPNSTSAWAPLLAPGSCLVLQLNQHPKIPHHHLRKLQTCLRLCSYHSSLANSTVAAVWFSKRCPFARASFSFS</sequence>
<protein>
    <submittedName>
        <fullName evidence="2">Uncharacterized protein</fullName>
    </submittedName>
</protein>
<keyword evidence="3" id="KW-1185">Reference proteome</keyword>
<evidence type="ECO:0000313" key="2">
    <source>
        <dbReference type="EMBL" id="KAA8913765.1"/>
    </source>
</evidence>
<proteinExistence type="predicted"/>
<dbReference type="EMBL" id="VXIS01000012">
    <property type="protein sequence ID" value="KAA8913765.1"/>
    <property type="molecule type" value="Genomic_DNA"/>
</dbReference>
<name>A0A5J5F9B5_9PEZI</name>
<reference evidence="2 3" key="1">
    <citation type="submission" date="2019-09" db="EMBL/GenBank/DDBJ databases">
        <title>Draft genome of the ectomycorrhizal ascomycete Sphaerosporella brunnea.</title>
        <authorList>
            <consortium name="DOE Joint Genome Institute"/>
            <person name="Benucci G.M."/>
            <person name="Marozzi G."/>
            <person name="Antonielli L."/>
            <person name="Sanchez S."/>
            <person name="Marco P."/>
            <person name="Wang X."/>
            <person name="Falini L.B."/>
            <person name="Barry K."/>
            <person name="Haridas S."/>
            <person name="Lipzen A."/>
            <person name="Labutti K."/>
            <person name="Grigoriev I.V."/>
            <person name="Murat C."/>
            <person name="Martin F."/>
            <person name="Albertini E."/>
            <person name="Donnini D."/>
            <person name="Bonito G."/>
        </authorList>
    </citation>
    <scope>NUCLEOTIDE SEQUENCE [LARGE SCALE GENOMIC DNA]</scope>
    <source>
        <strain evidence="2 3">Sb_GMNB300</strain>
    </source>
</reference>
<dbReference type="AlphaFoldDB" id="A0A5J5F9B5"/>
<accession>A0A5J5F9B5</accession>
<dbReference type="InParanoid" id="A0A5J5F9B5"/>
<feature type="region of interest" description="Disordered" evidence="1">
    <location>
        <begin position="60"/>
        <end position="83"/>
    </location>
</feature>